<keyword evidence="3 6" id="KW-0812">Transmembrane</keyword>
<feature type="transmembrane region" description="Helical" evidence="6">
    <location>
        <begin position="80"/>
        <end position="100"/>
    </location>
</feature>
<dbReference type="Pfam" id="PF07947">
    <property type="entry name" value="YhhN"/>
    <property type="match status" value="1"/>
</dbReference>
<comment type="similarity">
    <text evidence="2">Belongs to the TMEM86 family.</text>
</comment>
<dbReference type="AlphaFoldDB" id="A0A4V2WMW0"/>
<gene>
    <name evidence="7" type="ORF">E0486_07050</name>
</gene>
<feature type="transmembrane region" description="Helical" evidence="6">
    <location>
        <begin position="57"/>
        <end position="74"/>
    </location>
</feature>
<dbReference type="PANTHER" id="PTHR31885:SF6">
    <property type="entry name" value="GH04784P"/>
    <property type="match status" value="1"/>
</dbReference>
<dbReference type="InterPro" id="IPR012506">
    <property type="entry name" value="TMEM86B-like"/>
</dbReference>
<dbReference type="Proteomes" id="UP000295164">
    <property type="component" value="Unassembled WGS sequence"/>
</dbReference>
<dbReference type="PANTHER" id="PTHR31885">
    <property type="entry name" value="GH04784P"/>
    <property type="match status" value="1"/>
</dbReference>
<evidence type="ECO:0000256" key="5">
    <source>
        <dbReference type="ARBA" id="ARBA00023136"/>
    </source>
</evidence>
<protein>
    <submittedName>
        <fullName evidence="7">Lysoplasmalogenase</fullName>
    </submittedName>
</protein>
<evidence type="ECO:0000256" key="3">
    <source>
        <dbReference type="ARBA" id="ARBA00022692"/>
    </source>
</evidence>
<evidence type="ECO:0000256" key="6">
    <source>
        <dbReference type="SAM" id="Phobius"/>
    </source>
</evidence>
<organism evidence="7 8">
    <name type="scientific">Flaviaesturariibacter aridisoli</name>
    <dbReference type="NCBI Taxonomy" id="2545761"/>
    <lineage>
        <taxon>Bacteria</taxon>
        <taxon>Pseudomonadati</taxon>
        <taxon>Bacteroidota</taxon>
        <taxon>Chitinophagia</taxon>
        <taxon>Chitinophagales</taxon>
        <taxon>Chitinophagaceae</taxon>
        <taxon>Flaviaestuariibacter</taxon>
    </lineage>
</organism>
<comment type="subcellular location">
    <subcellularLocation>
        <location evidence="1">Membrane</location>
        <topology evidence="1">Multi-pass membrane protein</topology>
    </subcellularLocation>
</comment>
<evidence type="ECO:0000256" key="1">
    <source>
        <dbReference type="ARBA" id="ARBA00004141"/>
    </source>
</evidence>
<dbReference type="GO" id="GO:0016787">
    <property type="term" value="F:hydrolase activity"/>
    <property type="evidence" value="ECO:0007669"/>
    <property type="project" value="TreeGrafter"/>
</dbReference>
<evidence type="ECO:0000256" key="2">
    <source>
        <dbReference type="ARBA" id="ARBA00007375"/>
    </source>
</evidence>
<feature type="transmembrane region" description="Helical" evidence="6">
    <location>
        <begin position="136"/>
        <end position="155"/>
    </location>
</feature>
<comment type="caution">
    <text evidence="7">The sequence shown here is derived from an EMBL/GenBank/DDBJ whole genome shotgun (WGS) entry which is preliminary data.</text>
</comment>
<keyword evidence="4 6" id="KW-1133">Transmembrane helix</keyword>
<dbReference type="EMBL" id="SKFH01000008">
    <property type="protein sequence ID" value="TCZ73102.1"/>
    <property type="molecule type" value="Genomic_DNA"/>
</dbReference>
<keyword evidence="5 6" id="KW-0472">Membrane</keyword>
<feature type="transmembrane region" description="Helical" evidence="6">
    <location>
        <begin position="28"/>
        <end position="45"/>
    </location>
</feature>
<name>A0A4V2WMW0_9BACT</name>
<keyword evidence="8" id="KW-1185">Reference proteome</keyword>
<evidence type="ECO:0000313" key="8">
    <source>
        <dbReference type="Proteomes" id="UP000295164"/>
    </source>
</evidence>
<proteinExistence type="inferred from homology"/>
<feature type="transmembrane region" description="Helical" evidence="6">
    <location>
        <begin position="167"/>
        <end position="190"/>
    </location>
</feature>
<evidence type="ECO:0000256" key="4">
    <source>
        <dbReference type="ARBA" id="ARBA00022989"/>
    </source>
</evidence>
<sequence length="239" mass="26498">MKRLYWSLFFIAALLVDGVFIFMHDDGLRVFSKPLLTLLLIGMVLNNTPHFTTRLKVLLLAALAASWVGDVLLLRSSEGYFIAGIAAFLLAQIAYAIAFIQLRQQKGLRFRPLMLVPVATYYVCLITLLYEHLGALRLPVLAYGAVISLMLAMALQLVRLKNRRSAGLLFGGALLFVASDSVLALTRFYWKETSTAHSLLIIGTYGVAQLLLSLGLLNHITPPRAPRKSAEALRQELLN</sequence>
<evidence type="ECO:0000313" key="7">
    <source>
        <dbReference type="EMBL" id="TCZ73102.1"/>
    </source>
</evidence>
<accession>A0A4V2WMW0</accession>
<dbReference type="RefSeq" id="WP_131851447.1">
    <property type="nucleotide sequence ID" value="NZ_SKFH01000008.1"/>
</dbReference>
<reference evidence="7 8" key="1">
    <citation type="submission" date="2019-03" db="EMBL/GenBank/DDBJ databases">
        <authorList>
            <person name="Kim M.K.M."/>
        </authorList>
    </citation>
    <scope>NUCLEOTIDE SEQUENCE [LARGE SCALE GENOMIC DNA]</scope>
    <source>
        <strain evidence="7 8">17J68-15</strain>
    </source>
</reference>
<dbReference type="GO" id="GO:0016020">
    <property type="term" value="C:membrane"/>
    <property type="evidence" value="ECO:0007669"/>
    <property type="project" value="UniProtKB-SubCell"/>
</dbReference>
<feature type="transmembrane region" description="Helical" evidence="6">
    <location>
        <begin position="196"/>
        <end position="217"/>
    </location>
</feature>
<feature type="transmembrane region" description="Helical" evidence="6">
    <location>
        <begin position="112"/>
        <end position="130"/>
    </location>
</feature>
<dbReference type="OrthoDB" id="5651790at2"/>